<feature type="compositionally biased region" description="Polar residues" evidence="3">
    <location>
        <begin position="432"/>
        <end position="442"/>
    </location>
</feature>
<dbReference type="GO" id="GO:0042578">
    <property type="term" value="F:phosphoric ester hydrolase activity"/>
    <property type="evidence" value="ECO:0007669"/>
    <property type="project" value="UniProtKB-ARBA"/>
</dbReference>
<feature type="compositionally biased region" description="Polar residues" evidence="3">
    <location>
        <begin position="202"/>
        <end position="218"/>
    </location>
</feature>
<keyword evidence="4" id="KW-0472">Membrane</keyword>
<dbReference type="Proteomes" id="UP000641386">
    <property type="component" value="Unassembled WGS sequence"/>
</dbReference>
<name>A0A919AS57_9ACTN</name>
<keyword evidence="2" id="KW-0843">Virulence</keyword>
<evidence type="ECO:0000313" key="7">
    <source>
        <dbReference type="Proteomes" id="UP000641386"/>
    </source>
</evidence>
<reference evidence="6" key="1">
    <citation type="journal article" date="2014" name="Int. J. Syst. Evol. Microbiol.">
        <title>Complete genome sequence of Corynebacterium casei LMG S-19264T (=DSM 44701T), isolated from a smear-ripened cheese.</title>
        <authorList>
            <consortium name="US DOE Joint Genome Institute (JGI-PGF)"/>
            <person name="Walter F."/>
            <person name="Albersmeier A."/>
            <person name="Kalinowski J."/>
            <person name="Ruckert C."/>
        </authorList>
    </citation>
    <scope>NUCLEOTIDE SEQUENCE</scope>
    <source>
        <strain evidence="6">JCM 3302</strain>
    </source>
</reference>
<feature type="chain" id="PRO_5036836868" evidence="5">
    <location>
        <begin position="25"/>
        <end position="605"/>
    </location>
</feature>
<accession>A0A919AS57</accession>
<dbReference type="EMBL" id="BNBC01000120">
    <property type="protein sequence ID" value="GHF21918.1"/>
    <property type="molecule type" value="Genomic_DNA"/>
</dbReference>
<sequence length="605" mass="64179">MRTLGALAGAAALTVLGGTAPTWAATPAGHHGHPSTATPIEHVVVLFDENVSFDHYFATYPKAANTDGTKFTASTKTPKHIDTLANAGLLAKNPNQYAPKRLAPSQAMTCDQNHNYGAEQYAANGGKADQYVQNTEVDKCSGGLFGEPGLVMDYYDGNTVTALWNYAQNYAMSDRSYSSVYGPSTPGALNLVSGQTHGVISVDPSTGSENPKQTSTPDAYTVKSPDAQGVGTVINDPDPAFDDCSGKDHTSTNALAAMQGRNIGDVLNSKKVSWGWFQGGFRPSTTWDGQQGHYAKCDTAHTNVGGASVVDYSPHHSPFEYYKSTSNPHHLPPKNVDEIGHDGQANHNYDLTDFDAALKAGKLPSVSFVKAPEYQDGHAAYSDPIDEQHFLVDEINAIQNSPQWKSTAVVIAYDDSDGWYDHAYVAPRNGSTDSALGSNGKATDSPACQAGPKASGGYADRCGPGTRQPLLIVSPYSKVNKVDHTLTDQASIIRFIEDNWHTGRIGDHSFDATAGSLNGMFDFRHPNNRQVLLNADGSIKSVGPIHHVAPVSTSITPAPAMQNTAASTGTSRFPALPVGLATGALLAVGATGTYLTLRRRQRGAV</sequence>
<feature type="region of interest" description="Disordered" evidence="3">
    <location>
        <begin position="202"/>
        <end position="225"/>
    </location>
</feature>
<keyword evidence="5" id="KW-0732">Signal</keyword>
<dbReference type="CDD" id="cd16013">
    <property type="entry name" value="AcpA"/>
    <property type="match status" value="1"/>
</dbReference>
<evidence type="ECO:0000256" key="3">
    <source>
        <dbReference type="SAM" id="MobiDB-lite"/>
    </source>
</evidence>
<keyword evidence="4" id="KW-0812">Transmembrane</keyword>
<dbReference type="PANTHER" id="PTHR31956">
    <property type="entry name" value="NON-SPECIFIC PHOSPHOLIPASE C4-RELATED"/>
    <property type="match status" value="1"/>
</dbReference>
<evidence type="ECO:0000256" key="1">
    <source>
        <dbReference type="ARBA" id="ARBA00022801"/>
    </source>
</evidence>
<dbReference type="AlphaFoldDB" id="A0A919AS57"/>
<dbReference type="InterPro" id="IPR017850">
    <property type="entry name" value="Alkaline_phosphatase_core_sf"/>
</dbReference>
<dbReference type="PANTHER" id="PTHR31956:SF1">
    <property type="entry name" value="NON-SPECIFIC PHOSPHOLIPASE C1"/>
    <property type="match status" value="1"/>
</dbReference>
<dbReference type="Pfam" id="PF04185">
    <property type="entry name" value="Phosphoesterase"/>
    <property type="match status" value="1"/>
</dbReference>
<feature type="signal peptide" evidence="5">
    <location>
        <begin position="1"/>
        <end position="24"/>
    </location>
</feature>
<feature type="transmembrane region" description="Helical" evidence="4">
    <location>
        <begin position="575"/>
        <end position="597"/>
    </location>
</feature>
<gene>
    <name evidence="6" type="primary">plcC</name>
    <name evidence="6" type="ORF">GCM10014715_89760</name>
</gene>
<keyword evidence="4" id="KW-1133">Transmembrane helix</keyword>
<evidence type="ECO:0000256" key="4">
    <source>
        <dbReference type="SAM" id="Phobius"/>
    </source>
</evidence>
<evidence type="ECO:0000256" key="2">
    <source>
        <dbReference type="ARBA" id="ARBA00023026"/>
    </source>
</evidence>
<dbReference type="RefSeq" id="WP_229904220.1">
    <property type="nucleotide sequence ID" value="NZ_BNBC01000120.1"/>
</dbReference>
<feature type="region of interest" description="Disordered" evidence="3">
    <location>
        <begin position="432"/>
        <end position="459"/>
    </location>
</feature>
<evidence type="ECO:0000313" key="6">
    <source>
        <dbReference type="EMBL" id="GHF21918.1"/>
    </source>
</evidence>
<evidence type="ECO:0000256" key="5">
    <source>
        <dbReference type="SAM" id="SignalP"/>
    </source>
</evidence>
<comment type="caution">
    <text evidence="6">The sequence shown here is derived from an EMBL/GenBank/DDBJ whole genome shotgun (WGS) entry which is preliminary data.</text>
</comment>
<dbReference type="InterPro" id="IPR007312">
    <property type="entry name" value="Phosphoesterase"/>
</dbReference>
<protein>
    <submittedName>
        <fullName evidence="6">Phospholipase C</fullName>
    </submittedName>
</protein>
<organism evidence="6 7">
    <name type="scientific">Streptomyces spiralis</name>
    <dbReference type="NCBI Taxonomy" id="66376"/>
    <lineage>
        <taxon>Bacteria</taxon>
        <taxon>Bacillati</taxon>
        <taxon>Actinomycetota</taxon>
        <taxon>Actinomycetes</taxon>
        <taxon>Kitasatosporales</taxon>
        <taxon>Streptomycetaceae</taxon>
        <taxon>Streptomyces</taxon>
    </lineage>
</organism>
<keyword evidence="7" id="KW-1185">Reference proteome</keyword>
<reference evidence="6" key="2">
    <citation type="submission" date="2020-09" db="EMBL/GenBank/DDBJ databases">
        <authorList>
            <person name="Sun Q."/>
            <person name="Ohkuma M."/>
        </authorList>
    </citation>
    <scope>NUCLEOTIDE SEQUENCE</scope>
    <source>
        <strain evidence="6">JCM 3302</strain>
    </source>
</reference>
<keyword evidence="1" id="KW-0378">Hydrolase</keyword>
<dbReference type="Gene3D" id="3.40.720.10">
    <property type="entry name" value="Alkaline Phosphatase, subunit A"/>
    <property type="match status" value="2"/>
</dbReference>
<proteinExistence type="predicted"/>